<dbReference type="SUPFAM" id="SSF50249">
    <property type="entry name" value="Nucleic acid-binding proteins"/>
    <property type="match status" value="2"/>
</dbReference>
<dbReference type="GO" id="GO:0005829">
    <property type="term" value="C:cytosol"/>
    <property type="evidence" value="ECO:0007669"/>
    <property type="project" value="UniProtKB-ARBA"/>
</dbReference>
<dbReference type="AlphaFoldDB" id="A0A2W5MX73"/>
<name>A0A2W5MX73_9BACT</name>
<dbReference type="EMBL" id="QFQB01000037">
    <property type="protein sequence ID" value="PZQ45871.1"/>
    <property type="molecule type" value="Genomic_DNA"/>
</dbReference>
<dbReference type="Proteomes" id="UP000249417">
    <property type="component" value="Unassembled WGS sequence"/>
</dbReference>
<dbReference type="PANTHER" id="PTHR11544">
    <property type="entry name" value="COLD SHOCK DOMAIN CONTAINING PROTEINS"/>
    <property type="match status" value="1"/>
</dbReference>
<dbReference type="PRINTS" id="PR00050">
    <property type="entry name" value="COLDSHOCK"/>
</dbReference>
<proteinExistence type="predicted"/>
<feature type="domain" description="CSD" evidence="2">
    <location>
        <begin position="131"/>
        <end position="193"/>
    </location>
</feature>
<dbReference type="InterPro" id="IPR012340">
    <property type="entry name" value="NA-bd_OB-fold"/>
</dbReference>
<accession>A0A2W5MX73</accession>
<evidence type="ECO:0000313" key="4">
    <source>
        <dbReference type="Proteomes" id="UP000249417"/>
    </source>
</evidence>
<gene>
    <name evidence="3" type="ORF">DI551_06270</name>
</gene>
<dbReference type="InterPro" id="IPR002059">
    <property type="entry name" value="CSP_DNA-bd"/>
</dbReference>
<dbReference type="GO" id="GO:0003677">
    <property type="term" value="F:DNA binding"/>
    <property type="evidence" value="ECO:0007669"/>
    <property type="project" value="UniProtKB-KW"/>
</dbReference>
<dbReference type="PROSITE" id="PS00352">
    <property type="entry name" value="CSD_1"/>
    <property type="match status" value="1"/>
</dbReference>
<feature type="domain" description="CSD" evidence="2">
    <location>
        <begin position="41"/>
        <end position="106"/>
    </location>
</feature>
<comment type="subcellular location">
    <subcellularLocation>
        <location evidence="1">Cytoplasm</location>
    </subcellularLocation>
</comment>
<dbReference type="SMART" id="SM00357">
    <property type="entry name" value="CSP"/>
    <property type="match status" value="2"/>
</dbReference>
<dbReference type="InterPro" id="IPR011129">
    <property type="entry name" value="CSD"/>
</dbReference>
<comment type="caution">
    <text evidence="3">The sequence shown here is derived from an EMBL/GenBank/DDBJ whole genome shotgun (WGS) entry which is preliminary data.</text>
</comment>
<keyword evidence="3" id="KW-0238">DNA-binding</keyword>
<dbReference type="Pfam" id="PF00313">
    <property type="entry name" value="CSD"/>
    <property type="match status" value="2"/>
</dbReference>
<dbReference type="InterPro" id="IPR050181">
    <property type="entry name" value="Cold_shock_domain"/>
</dbReference>
<dbReference type="InterPro" id="IPR019844">
    <property type="entry name" value="CSD_CS"/>
</dbReference>
<sequence length="199" mass="22125">MERVCFILCLPFAFHSFSYRELHLSLVSKPVVSAHDPETFNIRARLKWFNSTKGFGFVVPEDDPCDAFIHITTLQEAGVHELGEEALILCSIVKGPKGALVTSVTSLLEPGASPEPISYRLPGEEGEDLQTMEGTVKWYKPDKGFGFIIPEDGQKDVFVHKTCLDKHNLPVLIPGQKVRMIVRTVAKGREVADFDLIDG</sequence>
<evidence type="ECO:0000259" key="2">
    <source>
        <dbReference type="PROSITE" id="PS51857"/>
    </source>
</evidence>
<dbReference type="PROSITE" id="PS51857">
    <property type="entry name" value="CSD_2"/>
    <property type="match status" value="2"/>
</dbReference>
<dbReference type="Gene3D" id="2.40.50.140">
    <property type="entry name" value="Nucleic acid-binding proteins"/>
    <property type="match status" value="2"/>
</dbReference>
<protein>
    <submittedName>
        <fullName evidence="3">DNA-binding protein</fullName>
    </submittedName>
</protein>
<evidence type="ECO:0000256" key="1">
    <source>
        <dbReference type="RuleBase" id="RU000408"/>
    </source>
</evidence>
<organism evidence="3 4">
    <name type="scientific">Micavibrio aeruginosavorus</name>
    <dbReference type="NCBI Taxonomy" id="349221"/>
    <lineage>
        <taxon>Bacteria</taxon>
        <taxon>Pseudomonadati</taxon>
        <taxon>Bdellovibrionota</taxon>
        <taxon>Bdellovibrionia</taxon>
        <taxon>Bdellovibrionales</taxon>
        <taxon>Pseudobdellovibrionaceae</taxon>
        <taxon>Micavibrio</taxon>
    </lineage>
</organism>
<dbReference type="CDD" id="cd04458">
    <property type="entry name" value="CSP_CDS"/>
    <property type="match status" value="2"/>
</dbReference>
<reference evidence="3 4" key="1">
    <citation type="submission" date="2017-08" db="EMBL/GenBank/DDBJ databases">
        <title>Infants hospitalized years apart are colonized by the same room-sourced microbial strains.</title>
        <authorList>
            <person name="Brooks B."/>
            <person name="Olm M.R."/>
            <person name="Firek B.A."/>
            <person name="Baker R."/>
            <person name="Thomas B.C."/>
            <person name="Morowitz M.J."/>
            <person name="Banfield J.F."/>
        </authorList>
    </citation>
    <scope>NUCLEOTIDE SEQUENCE [LARGE SCALE GENOMIC DNA]</scope>
    <source>
        <strain evidence="3">S2_005_002_R2_29</strain>
    </source>
</reference>
<evidence type="ECO:0000313" key="3">
    <source>
        <dbReference type="EMBL" id="PZQ45871.1"/>
    </source>
</evidence>